<gene>
    <name evidence="8" type="ORF">BCR33DRAFT_769173</name>
</gene>
<dbReference type="GO" id="GO:0005737">
    <property type="term" value="C:cytoplasm"/>
    <property type="evidence" value="ECO:0007669"/>
    <property type="project" value="UniProtKB-SubCell"/>
</dbReference>
<evidence type="ECO:0000256" key="5">
    <source>
        <dbReference type="ARBA" id="ARBA00023242"/>
    </source>
</evidence>
<proteinExistence type="predicted"/>
<evidence type="ECO:0000256" key="2">
    <source>
        <dbReference type="ARBA" id="ARBA00004496"/>
    </source>
</evidence>
<dbReference type="AlphaFoldDB" id="A0A1Y2BUB3"/>
<dbReference type="GO" id="GO:0005681">
    <property type="term" value="C:spliceosomal complex"/>
    <property type="evidence" value="ECO:0007669"/>
    <property type="project" value="TreeGrafter"/>
</dbReference>
<comment type="subcellular location">
    <subcellularLocation>
        <location evidence="2">Cytoplasm</location>
    </subcellularLocation>
    <subcellularLocation>
        <location evidence="1">Nucleus</location>
    </subcellularLocation>
</comment>
<organism evidence="8 9">
    <name type="scientific">Rhizoclosmatium globosum</name>
    <dbReference type="NCBI Taxonomy" id="329046"/>
    <lineage>
        <taxon>Eukaryota</taxon>
        <taxon>Fungi</taxon>
        <taxon>Fungi incertae sedis</taxon>
        <taxon>Chytridiomycota</taxon>
        <taxon>Chytridiomycota incertae sedis</taxon>
        <taxon>Chytridiomycetes</taxon>
        <taxon>Chytridiales</taxon>
        <taxon>Chytriomycetaceae</taxon>
        <taxon>Rhizoclosmatium</taxon>
    </lineage>
</organism>
<keyword evidence="4" id="KW-0143">Chaperone</keyword>
<evidence type="ECO:0000313" key="9">
    <source>
        <dbReference type="Proteomes" id="UP000193642"/>
    </source>
</evidence>
<dbReference type="Proteomes" id="UP000193642">
    <property type="component" value="Unassembled WGS sequence"/>
</dbReference>
<keyword evidence="9" id="KW-1185">Reference proteome</keyword>
<feature type="domain" description="J" evidence="7">
    <location>
        <begin position="6"/>
        <end position="72"/>
    </location>
</feature>
<dbReference type="SUPFAM" id="SSF46565">
    <property type="entry name" value="Chaperone J-domain"/>
    <property type="match status" value="1"/>
</dbReference>
<evidence type="ECO:0000256" key="4">
    <source>
        <dbReference type="ARBA" id="ARBA00023186"/>
    </source>
</evidence>
<keyword evidence="3" id="KW-0963">Cytoplasm</keyword>
<dbReference type="EMBL" id="MCGO01000044">
    <property type="protein sequence ID" value="ORY38352.1"/>
    <property type="molecule type" value="Genomic_DNA"/>
</dbReference>
<accession>A0A1Y2BUB3</accession>
<sequence length="287" mass="32313">MSAQPDFYKLLGVKIDATTKEISKAYRQKALKVHPDKVGPDDKEALDMFLLLTQAVDCLSDSAKRAEYDIAHKAVLAKEARIATLDLKRKQARDDLELRESMGLKKAKTEEMNEAEIKRLREDGLRRLAEMAKEVQGEREEAKAKRETGSGTVDHALSVQWDPEVVKTSISEIEAMYSTFGEIDTFLVGKKGAKAVLLYKKASDAEKIYRNRTSFKDYQIKWSTPRKESETKETVEAPKPSSKSNATSGFSFNIGPISKSTASMEQYESETLRRMRARAEAMKSSNE</sequence>
<feature type="compositionally biased region" description="Basic and acidic residues" evidence="6">
    <location>
        <begin position="270"/>
        <end position="287"/>
    </location>
</feature>
<dbReference type="InterPro" id="IPR001623">
    <property type="entry name" value="DnaJ_domain"/>
</dbReference>
<dbReference type="InterPro" id="IPR036869">
    <property type="entry name" value="J_dom_sf"/>
</dbReference>
<dbReference type="PRINTS" id="PR00625">
    <property type="entry name" value="JDOMAIN"/>
</dbReference>
<evidence type="ECO:0000313" key="8">
    <source>
        <dbReference type="EMBL" id="ORY38352.1"/>
    </source>
</evidence>
<protein>
    <submittedName>
        <fullName evidence="8">DnaJ-domain-containing protein</fullName>
    </submittedName>
</protein>
<feature type="compositionally biased region" description="Polar residues" evidence="6">
    <location>
        <begin position="241"/>
        <end position="251"/>
    </location>
</feature>
<dbReference type="GO" id="GO:0000390">
    <property type="term" value="P:spliceosomal complex disassembly"/>
    <property type="evidence" value="ECO:0007669"/>
    <property type="project" value="TreeGrafter"/>
</dbReference>
<dbReference type="Pfam" id="PF00226">
    <property type="entry name" value="DnaJ"/>
    <property type="match status" value="1"/>
</dbReference>
<dbReference type="CDD" id="cd06257">
    <property type="entry name" value="DnaJ"/>
    <property type="match status" value="1"/>
</dbReference>
<comment type="caution">
    <text evidence="8">The sequence shown here is derived from an EMBL/GenBank/DDBJ whole genome shotgun (WGS) entry which is preliminary data.</text>
</comment>
<dbReference type="PANTHER" id="PTHR44313:SF1">
    <property type="entry name" value="DNAJ HOMOLOG SUBFAMILY C MEMBER 17"/>
    <property type="match status" value="1"/>
</dbReference>
<dbReference type="OrthoDB" id="376357at2759"/>
<dbReference type="PANTHER" id="PTHR44313">
    <property type="entry name" value="DNAJ HOMOLOG SUBFAMILY C MEMBER 17"/>
    <property type="match status" value="1"/>
</dbReference>
<dbReference type="PROSITE" id="PS50076">
    <property type="entry name" value="DNAJ_2"/>
    <property type="match status" value="1"/>
</dbReference>
<evidence type="ECO:0000256" key="3">
    <source>
        <dbReference type="ARBA" id="ARBA00022490"/>
    </source>
</evidence>
<dbReference type="InterPro" id="IPR052094">
    <property type="entry name" value="Pre-mRNA-splicing_ERAD"/>
</dbReference>
<evidence type="ECO:0000259" key="7">
    <source>
        <dbReference type="PROSITE" id="PS50076"/>
    </source>
</evidence>
<feature type="compositionally biased region" description="Basic and acidic residues" evidence="6">
    <location>
        <begin position="224"/>
        <end position="236"/>
    </location>
</feature>
<keyword evidence="5" id="KW-0539">Nucleus</keyword>
<evidence type="ECO:0000256" key="1">
    <source>
        <dbReference type="ARBA" id="ARBA00004123"/>
    </source>
</evidence>
<dbReference type="Gene3D" id="1.10.287.110">
    <property type="entry name" value="DnaJ domain"/>
    <property type="match status" value="1"/>
</dbReference>
<name>A0A1Y2BUB3_9FUNG</name>
<dbReference type="SMART" id="SM00271">
    <property type="entry name" value="DnaJ"/>
    <property type="match status" value="1"/>
</dbReference>
<evidence type="ECO:0000256" key="6">
    <source>
        <dbReference type="SAM" id="MobiDB-lite"/>
    </source>
</evidence>
<reference evidence="8 9" key="1">
    <citation type="submission" date="2016-07" db="EMBL/GenBank/DDBJ databases">
        <title>Pervasive Adenine N6-methylation of Active Genes in Fungi.</title>
        <authorList>
            <consortium name="DOE Joint Genome Institute"/>
            <person name="Mondo S.J."/>
            <person name="Dannebaum R.O."/>
            <person name="Kuo R.C."/>
            <person name="Labutti K."/>
            <person name="Haridas S."/>
            <person name="Kuo A."/>
            <person name="Salamov A."/>
            <person name="Ahrendt S.R."/>
            <person name="Lipzen A."/>
            <person name="Sullivan W."/>
            <person name="Andreopoulos W.B."/>
            <person name="Clum A."/>
            <person name="Lindquist E."/>
            <person name="Daum C."/>
            <person name="Ramamoorthy G.K."/>
            <person name="Gryganskyi A."/>
            <person name="Culley D."/>
            <person name="Magnuson J.K."/>
            <person name="James T.Y."/>
            <person name="O'Malley M.A."/>
            <person name="Stajich J.E."/>
            <person name="Spatafora J.W."/>
            <person name="Visel A."/>
            <person name="Grigoriev I.V."/>
        </authorList>
    </citation>
    <scope>NUCLEOTIDE SEQUENCE [LARGE SCALE GENOMIC DNA]</scope>
    <source>
        <strain evidence="8 9">JEL800</strain>
    </source>
</reference>
<feature type="region of interest" description="Disordered" evidence="6">
    <location>
        <begin position="224"/>
        <end position="287"/>
    </location>
</feature>
<dbReference type="STRING" id="329046.A0A1Y2BUB3"/>